<protein>
    <recommendedName>
        <fullName evidence="6">Protein arginine N-methyltransferase</fullName>
        <ecNumber evidence="6">2.1.1.-</ecNumber>
    </recommendedName>
</protein>
<accession>A0A8I6RN65</accession>
<dbReference type="PANTHER" id="PTHR11006">
    <property type="entry name" value="PROTEIN ARGININE N-METHYLTRANSFERASE"/>
    <property type="match status" value="1"/>
</dbReference>
<dbReference type="Pfam" id="PF06325">
    <property type="entry name" value="PrmA"/>
    <property type="match status" value="1"/>
</dbReference>
<evidence type="ECO:0000313" key="9">
    <source>
        <dbReference type="EnsemblMetazoa" id="XP_014248297.1"/>
    </source>
</evidence>
<keyword evidence="1 7" id="KW-0489">Methyltransferase</keyword>
<dbReference type="Proteomes" id="UP000494040">
    <property type="component" value="Unassembled WGS sequence"/>
</dbReference>
<dbReference type="FunFam" id="3.40.50.150:FF:000071">
    <property type="entry name" value="Protein arginine N-methyltransferase 7"/>
    <property type="match status" value="1"/>
</dbReference>
<feature type="domain" description="Protein arginine N-methyltransferase" evidence="8">
    <location>
        <begin position="258"/>
        <end position="352"/>
    </location>
</feature>
<dbReference type="PROSITE" id="PS51678">
    <property type="entry name" value="SAM_MT_PRMT"/>
    <property type="match status" value="1"/>
</dbReference>
<evidence type="ECO:0000256" key="4">
    <source>
        <dbReference type="ARBA" id="ARBA00022737"/>
    </source>
</evidence>
<dbReference type="GO" id="GO:0016274">
    <property type="term" value="F:protein-arginine N-methyltransferase activity"/>
    <property type="evidence" value="ECO:0007669"/>
    <property type="project" value="InterPro"/>
</dbReference>
<dbReference type="InterPro" id="IPR025799">
    <property type="entry name" value="Arg_MeTrfase"/>
</dbReference>
<reference evidence="9" key="1">
    <citation type="submission" date="2022-01" db="UniProtKB">
        <authorList>
            <consortium name="EnsemblMetazoa"/>
        </authorList>
    </citation>
    <scope>IDENTIFICATION</scope>
</reference>
<comment type="function">
    <text evidence="5">Essential arginine methyltransferase that can both catalyze the formation of omega-N monomethylarginine (MMA) and symmetrical dimethylarginine (sDMA). Specifically mediates the symmetrical dimethylation of arginine residues in the small nuclear ribonucleoproteins SmD1 and SmD3.</text>
</comment>
<dbReference type="PANTHER" id="PTHR11006:SF4">
    <property type="entry name" value="PROTEIN ARGININE N-METHYLTRANSFERASE 7"/>
    <property type="match status" value="1"/>
</dbReference>
<evidence type="ECO:0000259" key="8">
    <source>
        <dbReference type="Pfam" id="PF22528"/>
    </source>
</evidence>
<dbReference type="AlphaFoldDB" id="A0A8I6RN65"/>
<dbReference type="InterPro" id="IPR029063">
    <property type="entry name" value="SAM-dependent_MTases_sf"/>
</dbReference>
<comment type="similarity">
    <text evidence="6">Belongs to the class I-like SAM-binding methyltransferase superfamily. Protein arginine N-methyltransferase family. PRMT7 subfamily.</text>
</comment>
<dbReference type="RefSeq" id="XP_014248297.1">
    <property type="nucleotide sequence ID" value="XM_014392811.2"/>
</dbReference>
<evidence type="ECO:0000256" key="6">
    <source>
        <dbReference type="PIRNR" id="PIRNR036946"/>
    </source>
</evidence>
<dbReference type="PIRSF" id="PIRSF036946">
    <property type="entry name" value="Arg_N-mtase"/>
    <property type="match status" value="1"/>
</dbReference>
<keyword evidence="10" id="KW-1185">Reference proteome</keyword>
<dbReference type="Gene3D" id="3.40.50.150">
    <property type="entry name" value="Vaccinia Virus protein VP39"/>
    <property type="match status" value="2"/>
</dbReference>
<keyword evidence="3 7" id="KW-0949">S-adenosyl-L-methionine</keyword>
<keyword evidence="2 7" id="KW-0808">Transferase</keyword>
<evidence type="ECO:0000256" key="2">
    <source>
        <dbReference type="ARBA" id="ARBA00022679"/>
    </source>
</evidence>
<comment type="function">
    <text evidence="6">Arginine methyltransferase that can both catalyze the formation of omega-N monomethylarginine (MMA) and symmetrical dimethylarginine (sDMA).</text>
</comment>
<dbReference type="Pfam" id="PF22528">
    <property type="entry name" value="PRMT_C"/>
    <property type="match status" value="2"/>
</dbReference>
<dbReference type="Gene3D" id="2.70.160.11">
    <property type="entry name" value="Hnrnp arginine n-methyltransferase1"/>
    <property type="match status" value="2"/>
</dbReference>
<organism evidence="9 10">
    <name type="scientific">Cimex lectularius</name>
    <name type="common">Bed bug</name>
    <name type="synonym">Acanthia lectularia</name>
    <dbReference type="NCBI Taxonomy" id="79782"/>
    <lineage>
        <taxon>Eukaryota</taxon>
        <taxon>Metazoa</taxon>
        <taxon>Ecdysozoa</taxon>
        <taxon>Arthropoda</taxon>
        <taxon>Hexapoda</taxon>
        <taxon>Insecta</taxon>
        <taxon>Pterygota</taxon>
        <taxon>Neoptera</taxon>
        <taxon>Paraneoptera</taxon>
        <taxon>Hemiptera</taxon>
        <taxon>Heteroptera</taxon>
        <taxon>Panheteroptera</taxon>
        <taxon>Cimicomorpha</taxon>
        <taxon>Cimicidae</taxon>
        <taxon>Cimex</taxon>
    </lineage>
</organism>
<dbReference type="InterPro" id="IPR055135">
    <property type="entry name" value="PRMT_dom"/>
</dbReference>
<proteinExistence type="inferred from homology"/>
<dbReference type="OrthoDB" id="412876at2759"/>
<dbReference type="KEGG" id="clec:106665975"/>
<dbReference type="SUPFAM" id="SSF53335">
    <property type="entry name" value="S-adenosyl-L-methionine-dependent methyltransferases"/>
    <property type="match status" value="2"/>
</dbReference>
<evidence type="ECO:0000256" key="5">
    <source>
        <dbReference type="ARBA" id="ARBA00025081"/>
    </source>
</evidence>
<feature type="domain" description="Protein arginine N-methyltransferase" evidence="8">
    <location>
        <begin position="536"/>
        <end position="664"/>
    </location>
</feature>
<dbReference type="GO" id="GO:0032259">
    <property type="term" value="P:methylation"/>
    <property type="evidence" value="ECO:0007669"/>
    <property type="project" value="UniProtKB-KW"/>
</dbReference>
<evidence type="ECO:0000256" key="3">
    <source>
        <dbReference type="ARBA" id="ARBA00022691"/>
    </source>
</evidence>
<name>A0A8I6RN65_CIMLE</name>
<keyword evidence="4" id="KW-0677">Repeat</keyword>
<dbReference type="GeneID" id="106665975"/>
<dbReference type="EC" id="2.1.1.-" evidence="6"/>
<dbReference type="GO" id="GO:0042054">
    <property type="term" value="F:histone methyltransferase activity"/>
    <property type="evidence" value="ECO:0007669"/>
    <property type="project" value="TreeGrafter"/>
</dbReference>
<dbReference type="OMA" id="CHHDEYS"/>
<dbReference type="EnsemblMetazoa" id="XM_014392811.2">
    <property type="protein sequence ID" value="XP_014248297.1"/>
    <property type="gene ID" value="LOC106665975"/>
</dbReference>
<evidence type="ECO:0000313" key="10">
    <source>
        <dbReference type="Proteomes" id="UP000494040"/>
    </source>
</evidence>
<dbReference type="CDD" id="cd02440">
    <property type="entry name" value="AdoMet_MTases"/>
    <property type="match status" value="1"/>
</dbReference>
<evidence type="ECO:0000256" key="7">
    <source>
        <dbReference type="PROSITE-ProRule" id="PRU01015"/>
    </source>
</evidence>
<sequence>MRISLRQFQKFLTLAESTMKVEGGNTFVQKINPLTGYIGWQLMDENYDYHQEIACSMYADMLHDTDRNKKYYAALKKAIEKKHSMGQKANILDIGTGTGLLSMMAANCKADSIVACEAFLPIAKVARRVIEDNCLSYNIKVVHKRSTELKVGPGLDMEFRANILITEVFDTELIGEGAVDTFNHANEHLLEKDAIIVPWTSKLYAVALQSELLASCNRIPEFVPLDPDPIKIPRNIVSCTGTAGVHDLQLSQVPKNEIKIMSEPVHVFNFDFYKKIEHNRLQEVDFKCVQDGRIDSIGMYWTLDMDQEGETVISCAPSFIEETPWRDHWMQAVYHLPTSVEVAKGEQVKLYAQHDQFSHAFHIQKDCMKKPDLSWPACNCRLHMRTSRTRLYWMNDKLKWKKYVNVLRKLPTGKTILYLGDISLLPIAAAKLGAKKVISIQDNIFSFKVMKSIIESNGLTDVIELLDSYKANIGEVDYVVSEPYFTDSIFPWDGARCWYLSKRLAPNAKCLPSKLRIMGVPMQFDNLHKIKLPLGKVEGFRMDSFDRLIQNSSDRSCPDVDVQPLWEYPGVCLSKPKPLMEFDLNADSPESQILDSGEIEFTREGSCHGVALWADWDFGSEVISTGIDENEKWDIGTKQGVYFNRKPSSVTCGLKMDYEATLFPQMGCIHFKFDFPL</sequence>
<evidence type="ECO:0000256" key="1">
    <source>
        <dbReference type="ARBA" id="ARBA00022603"/>
    </source>
</evidence>
<dbReference type="InterPro" id="IPR014644">
    <property type="entry name" value="MeTrfase_PRMT7"/>
</dbReference>